<feature type="domain" description="60S ribosomal export protein NMD3 OB-fold" evidence="9">
    <location>
        <begin position="229"/>
        <end position="284"/>
    </location>
</feature>
<evidence type="ECO:0000259" key="10">
    <source>
        <dbReference type="Pfam" id="PF21193"/>
    </source>
</evidence>
<dbReference type="KEGG" id="cic:CICLE_v10010249mg"/>
<evidence type="ECO:0000313" key="12">
    <source>
        <dbReference type="Proteomes" id="UP000030687"/>
    </source>
</evidence>
<evidence type="ECO:0000256" key="6">
    <source>
        <dbReference type="ARBA" id="ARBA00023242"/>
    </source>
</evidence>
<dbReference type="GO" id="GO:0005737">
    <property type="term" value="C:cytoplasm"/>
    <property type="evidence" value="ECO:0007669"/>
    <property type="project" value="UniProtKB-SubCell"/>
</dbReference>
<organism evidence="11 12">
    <name type="scientific">Citrus clementina</name>
    <name type="common">Clementine</name>
    <name type="synonym">Citrus deliciosa x Citrus sinensis</name>
    <dbReference type="NCBI Taxonomy" id="85681"/>
    <lineage>
        <taxon>Eukaryota</taxon>
        <taxon>Viridiplantae</taxon>
        <taxon>Streptophyta</taxon>
        <taxon>Embryophyta</taxon>
        <taxon>Tracheophyta</taxon>
        <taxon>Spermatophyta</taxon>
        <taxon>Magnoliopsida</taxon>
        <taxon>eudicotyledons</taxon>
        <taxon>Gunneridae</taxon>
        <taxon>Pentapetalae</taxon>
        <taxon>rosids</taxon>
        <taxon>malvids</taxon>
        <taxon>Sapindales</taxon>
        <taxon>Rutaceae</taxon>
        <taxon>Aurantioideae</taxon>
        <taxon>Citrus</taxon>
    </lineage>
</organism>
<dbReference type="InterPro" id="IPR007064">
    <property type="entry name" value="Nmd3_N"/>
</dbReference>
<comment type="subcellular location">
    <subcellularLocation>
        <location evidence="7">Cytoplasm</location>
    </subcellularLocation>
    <subcellularLocation>
        <location evidence="7">Nucleus</location>
    </subcellularLocation>
</comment>
<keyword evidence="6 7" id="KW-0539">Nucleus</keyword>
<dbReference type="OMA" id="ANITPSW"/>
<dbReference type="GO" id="GO:0043023">
    <property type="term" value="F:ribosomal large subunit binding"/>
    <property type="evidence" value="ECO:0007669"/>
    <property type="project" value="InterPro"/>
</dbReference>
<keyword evidence="12" id="KW-1185">Reference proteome</keyword>
<dbReference type="InterPro" id="IPR039768">
    <property type="entry name" value="Nmd3"/>
</dbReference>
<dbReference type="InterPro" id="IPR048899">
    <property type="entry name" value="NMD_SH3"/>
</dbReference>
<accession>V4WEW2</accession>
<dbReference type="InterPro" id="IPR048898">
    <property type="entry name" value="OB_NMD3"/>
</dbReference>
<dbReference type="EMBL" id="KI535697">
    <property type="protein sequence ID" value="ESR65114.1"/>
    <property type="molecule type" value="Genomic_DNA"/>
</dbReference>
<name>V4WEW2_CITCL</name>
<comment type="function">
    <text evidence="7">Acts as an adapter for the XPO1/CRM1-mediated export of the 60S ribosomal subunit.</text>
</comment>
<evidence type="ECO:0000259" key="8">
    <source>
        <dbReference type="Pfam" id="PF04981"/>
    </source>
</evidence>
<dbReference type="GO" id="GO:0005634">
    <property type="term" value="C:nucleus"/>
    <property type="evidence" value="ECO:0007669"/>
    <property type="project" value="UniProtKB-SubCell"/>
</dbReference>
<keyword evidence="5 7" id="KW-0653">Protein transport</keyword>
<dbReference type="Pfam" id="PF21193">
    <property type="entry name" value="NMD_SH3"/>
    <property type="match status" value="1"/>
</dbReference>
<dbReference type="GO" id="GO:0000055">
    <property type="term" value="P:ribosomal large subunit export from nucleus"/>
    <property type="evidence" value="ECO:0007669"/>
    <property type="project" value="TreeGrafter"/>
</dbReference>
<reference evidence="11 12" key="1">
    <citation type="submission" date="2013-10" db="EMBL/GenBank/DDBJ databases">
        <authorList>
            <consortium name="International Citrus Genome Consortium"/>
            <person name="Jenkins J."/>
            <person name="Schmutz J."/>
            <person name="Prochnik S."/>
            <person name="Rokhsar D."/>
            <person name="Gmitter F."/>
            <person name="Ollitrault P."/>
            <person name="Machado M."/>
            <person name="Talon M."/>
            <person name="Wincker P."/>
            <person name="Jaillon O."/>
            <person name="Morgante M."/>
        </authorList>
    </citation>
    <scope>NUCLEOTIDE SEQUENCE</scope>
    <source>
        <strain evidence="12">cv. Clemenules</strain>
    </source>
</reference>
<evidence type="ECO:0000256" key="5">
    <source>
        <dbReference type="ARBA" id="ARBA00022927"/>
    </source>
</evidence>
<evidence type="ECO:0000256" key="7">
    <source>
        <dbReference type="RuleBase" id="RU364108"/>
    </source>
</evidence>
<keyword evidence="3 7" id="KW-0813">Transport</keyword>
<evidence type="ECO:0000259" key="9">
    <source>
        <dbReference type="Pfam" id="PF21192"/>
    </source>
</evidence>
<evidence type="ECO:0000256" key="3">
    <source>
        <dbReference type="ARBA" id="ARBA00022448"/>
    </source>
</evidence>
<dbReference type="PANTHER" id="PTHR12746">
    <property type="entry name" value="NONSENSE-MEDIATED MRNA DECAY PROTEIN 3"/>
    <property type="match status" value="1"/>
</dbReference>
<dbReference type="Proteomes" id="UP000030687">
    <property type="component" value="Unassembled WGS sequence"/>
</dbReference>
<evidence type="ECO:0000256" key="1">
    <source>
        <dbReference type="ARBA" id="ARBA00009794"/>
    </source>
</evidence>
<dbReference type="GO" id="GO:0015031">
    <property type="term" value="P:protein transport"/>
    <property type="evidence" value="ECO:0007669"/>
    <property type="project" value="UniProtKB-KW"/>
</dbReference>
<dbReference type="Gramene" id="ESR65114">
    <property type="protein sequence ID" value="ESR65114"/>
    <property type="gene ID" value="CICLE_v10010249mg"/>
</dbReference>
<comment type="similarity">
    <text evidence="1 7">Belongs to the NMD3 family.</text>
</comment>
<dbReference type="eggNOG" id="KOG2613">
    <property type="taxonomic scope" value="Eukaryota"/>
</dbReference>
<keyword evidence="4 7" id="KW-0963">Cytoplasm</keyword>
<gene>
    <name evidence="11" type="ORF">CICLE_v10010249mg</name>
</gene>
<feature type="domain" description="Nmd3 N-terminal" evidence="8">
    <location>
        <begin position="16"/>
        <end position="121"/>
    </location>
</feature>
<dbReference type="AlphaFoldDB" id="V4WEW2"/>
<sequence>MVQAAGISAVRKTVSCCKCGITMVSNAFNMCVTCLKSEVDITKSLQKHANITPSWTKAKLESRELLTFCLKRLNNLNRVRLVNAEFVGTKPHSKRIKLKLTVQKEVLEGVILEQSYVVIHAVKFVEFVGEVVPAQSHHDKQLVSRGSESHNYKCTYTYSVEISRICREDLICLPPIAAHNLGNLGPFIICTKVTNSIALLDPFTLRHCYLDADQYWRSPFKAFFTSRQLVEYIVLDVTIVSTEVNVCSPKYVLAGAQVARVLGFGKNDTILSTRTHLGHLLNLGC</sequence>
<protein>
    <recommendedName>
        <fullName evidence="2 7">60S ribosomal export protein NMD3</fullName>
    </recommendedName>
</protein>
<feature type="domain" description="60S ribosomal export protein NMD3 SH3" evidence="10">
    <location>
        <begin position="165"/>
        <end position="211"/>
    </location>
</feature>
<dbReference type="PANTHER" id="PTHR12746:SF2">
    <property type="entry name" value="60S RIBOSOMAL EXPORT PROTEIN NMD3"/>
    <property type="match status" value="1"/>
</dbReference>
<proteinExistence type="inferred from homology"/>
<dbReference type="STRING" id="85681.V4WEW2"/>
<evidence type="ECO:0000256" key="2">
    <source>
        <dbReference type="ARBA" id="ARBA00017035"/>
    </source>
</evidence>
<evidence type="ECO:0000256" key="4">
    <source>
        <dbReference type="ARBA" id="ARBA00022490"/>
    </source>
</evidence>
<dbReference type="InParanoid" id="V4WEW2"/>
<dbReference type="Pfam" id="PF21192">
    <property type="entry name" value="OB_NMD3"/>
    <property type="match status" value="1"/>
</dbReference>
<dbReference type="Pfam" id="PF04981">
    <property type="entry name" value="NMD3"/>
    <property type="match status" value="1"/>
</dbReference>
<evidence type="ECO:0000313" key="11">
    <source>
        <dbReference type="EMBL" id="ESR65114.1"/>
    </source>
</evidence>